<dbReference type="SUPFAM" id="SSF55874">
    <property type="entry name" value="ATPase domain of HSP90 chaperone/DNA topoisomerase II/histidine kinase"/>
    <property type="match status" value="1"/>
</dbReference>
<evidence type="ECO:0000256" key="2">
    <source>
        <dbReference type="SAM" id="MobiDB-lite"/>
    </source>
</evidence>
<dbReference type="InterPro" id="IPR036890">
    <property type="entry name" value="HATPase_C_sf"/>
</dbReference>
<proteinExistence type="predicted"/>
<dbReference type="CDD" id="cd16936">
    <property type="entry name" value="HATPase_RsbW-like"/>
    <property type="match status" value="1"/>
</dbReference>
<accession>A0A365H9Z4</accession>
<dbReference type="AlphaFoldDB" id="A0A365H9Z4"/>
<evidence type="ECO:0000256" key="1">
    <source>
        <dbReference type="ARBA" id="ARBA00022527"/>
    </source>
</evidence>
<dbReference type="Pfam" id="PF13581">
    <property type="entry name" value="HATPase_c_2"/>
    <property type="match status" value="1"/>
</dbReference>
<dbReference type="Proteomes" id="UP000251891">
    <property type="component" value="Unassembled WGS sequence"/>
</dbReference>
<dbReference type="SUPFAM" id="SSF46955">
    <property type="entry name" value="Putative DNA-binding domain"/>
    <property type="match status" value="1"/>
</dbReference>
<dbReference type="Gene3D" id="1.10.1660.10">
    <property type="match status" value="1"/>
</dbReference>
<dbReference type="GO" id="GO:0004674">
    <property type="term" value="F:protein serine/threonine kinase activity"/>
    <property type="evidence" value="ECO:0007669"/>
    <property type="project" value="UniProtKB-KW"/>
</dbReference>
<organism evidence="4 5">
    <name type="scientific">Actinomadura craniellae</name>
    <dbReference type="NCBI Taxonomy" id="2231787"/>
    <lineage>
        <taxon>Bacteria</taxon>
        <taxon>Bacillati</taxon>
        <taxon>Actinomycetota</taxon>
        <taxon>Actinomycetes</taxon>
        <taxon>Streptosporangiales</taxon>
        <taxon>Thermomonosporaceae</taxon>
        <taxon>Actinomadura</taxon>
    </lineage>
</organism>
<reference evidence="4 5" key="1">
    <citation type="submission" date="2018-06" db="EMBL/GenBank/DDBJ databases">
        <title>Actinomadura craniellae sp. nov. isolated from marine sponge Craniella sp.</title>
        <authorList>
            <person name="Li L."/>
            <person name="Xu Q.H."/>
            <person name="Lin H.W."/>
            <person name="Lu Y.H."/>
        </authorList>
    </citation>
    <scope>NUCLEOTIDE SEQUENCE [LARGE SCALE GENOMIC DNA]</scope>
    <source>
        <strain evidence="4 5">LHW63021</strain>
    </source>
</reference>
<protein>
    <recommendedName>
        <fullName evidence="3">Histidine kinase/HSP90-like ATPase domain-containing protein</fullName>
    </recommendedName>
</protein>
<keyword evidence="1" id="KW-0723">Serine/threonine-protein kinase</keyword>
<dbReference type="InterPro" id="IPR003594">
    <property type="entry name" value="HATPase_dom"/>
</dbReference>
<dbReference type="InterPro" id="IPR009061">
    <property type="entry name" value="DNA-bd_dom_put_sf"/>
</dbReference>
<feature type="domain" description="Histidine kinase/HSP90-like ATPase" evidence="3">
    <location>
        <begin position="32"/>
        <end position="159"/>
    </location>
</feature>
<dbReference type="PANTHER" id="PTHR35526:SF3">
    <property type="entry name" value="ANTI-SIGMA-F FACTOR RSBW"/>
    <property type="match status" value="1"/>
</dbReference>
<dbReference type="InterPro" id="IPR050267">
    <property type="entry name" value="Anti-sigma-factor_SerPK"/>
</dbReference>
<keyword evidence="5" id="KW-1185">Reference proteome</keyword>
<dbReference type="EMBL" id="QLYX01000003">
    <property type="protein sequence ID" value="RAY15915.1"/>
    <property type="molecule type" value="Genomic_DNA"/>
</dbReference>
<comment type="caution">
    <text evidence="4">The sequence shown here is derived from an EMBL/GenBank/DDBJ whole genome shotgun (WGS) entry which is preliminary data.</text>
</comment>
<dbReference type="Gene3D" id="3.30.565.10">
    <property type="entry name" value="Histidine kinase-like ATPase, C-terminal domain"/>
    <property type="match status" value="1"/>
</dbReference>
<evidence type="ECO:0000313" key="4">
    <source>
        <dbReference type="EMBL" id="RAY15915.1"/>
    </source>
</evidence>
<feature type="region of interest" description="Disordered" evidence="2">
    <location>
        <begin position="1"/>
        <end position="21"/>
    </location>
</feature>
<dbReference type="PANTHER" id="PTHR35526">
    <property type="entry name" value="ANTI-SIGMA-F FACTOR RSBW-RELATED"/>
    <property type="match status" value="1"/>
</dbReference>
<evidence type="ECO:0000313" key="5">
    <source>
        <dbReference type="Proteomes" id="UP000251891"/>
    </source>
</evidence>
<keyword evidence="1" id="KW-0808">Transferase</keyword>
<gene>
    <name evidence="4" type="ORF">DPM19_09175</name>
</gene>
<name>A0A365H9Z4_9ACTN</name>
<keyword evidence="1" id="KW-0418">Kinase</keyword>
<sequence length="235" mass="25797">MPAFPAERHEPRPLFCSDPRDPDHDTARLRLAALPTAVGCGRRFVTAQLSTWRLDRLTADCALVASELLTNAVTATGTKTTPATYAELHDRTPGTVVIQLRRTGNKLVCEVWDGSDRPPVPADPGRYDEGGRGLLLVAALAHDWASYPSPAGGKVVLAWWGLHQPPAGTLPAARTADLLTPTEVTRAFRVDPEIVSRWAVEGRLTHIRTLTGRRRYRRAEIERLLHAEVSGRRPG</sequence>
<evidence type="ECO:0000259" key="3">
    <source>
        <dbReference type="Pfam" id="PF13581"/>
    </source>
</evidence>